<sequence length="153" mass="17783">MNFSNSCHEFSIVSHGMQSLRGQTSLNVDTSLFCTTKDCNFPIMFVASTTSDRNSVGTTTATATDNRLPEMSQKSLISFGFEVSYVLLAKMENSFFQQRYIIFIIIMYIMFLYLNWTSNKFRKPTIQNRWFINNKLRIAIACYFRPTIEEMPK</sequence>
<evidence type="ECO:0000256" key="1">
    <source>
        <dbReference type="SAM" id="Phobius"/>
    </source>
</evidence>
<keyword evidence="1" id="KW-0812">Transmembrane</keyword>
<proteinExistence type="predicted"/>
<gene>
    <name evidence="2" type="ORF">H5410_052664</name>
</gene>
<dbReference type="EMBL" id="JACXVP010000010">
    <property type="protein sequence ID" value="KAG5582037.1"/>
    <property type="molecule type" value="Genomic_DNA"/>
</dbReference>
<accession>A0A9J5X3P0</accession>
<reference evidence="2 3" key="1">
    <citation type="submission" date="2020-09" db="EMBL/GenBank/DDBJ databases">
        <title>De no assembly of potato wild relative species, Solanum commersonii.</title>
        <authorList>
            <person name="Cho K."/>
        </authorList>
    </citation>
    <scope>NUCLEOTIDE SEQUENCE [LARGE SCALE GENOMIC DNA]</scope>
    <source>
        <strain evidence="2">LZ3.2</strain>
        <tissue evidence="2">Leaf</tissue>
    </source>
</reference>
<dbReference type="AlphaFoldDB" id="A0A9J5X3P0"/>
<organism evidence="2 3">
    <name type="scientific">Solanum commersonii</name>
    <name type="common">Commerson's wild potato</name>
    <name type="synonym">Commerson's nightshade</name>
    <dbReference type="NCBI Taxonomy" id="4109"/>
    <lineage>
        <taxon>Eukaryota</taxon>
        <taxon>Viridiplantae</taxon>
        <taxon>Streptophyta</taxon>
        <taxon>Embryophyta</taxon>
        <taxon>Tracheophyta</taxon>
        <taxon>Spermatophyta</taxon>
        <taxon>Magnoliopsida</taxon>
        <taxon>eudicotyledons</taxon>
        <taxon>Gunneridae</taxon>
        <taxon>Pentapetalae</taxon>
        <taxon>asterids</taxon>
        <taxon>lamiids</taxon>
        <taxon>Solanales</taxon>
        <taxon>Solanaceae</taxon>
        <taxon>Solanoideae</taxon>
        <taxon>Solaneae</taxon>
        <taxon>Solanum</taxon>
    </lineage>
</organism>
<name>A0A9J5X3P0_SOLCO</name>
<keyword evidence="1" id="KW-1133">Transmembrane helix</keyword>
<protein>
    <submittedName>
        <fullName evidence="2">Uncharacterized protein</fullName>
    </submittedName>
</protein>
<evidence type="ECO:0000313" key="3">
    <source>
        <dbReference type="Proteomes" id="UP000824120"/>
    </source>
</evidence>
<comment type="caution">
    <text evidence="2">The sequence shown here is derived from an EMBL/GenBank/DDBJ whole genome shotgun (WGS) entry which is preliminary data.</text>
</comment>
<keyword evidence="3" id="KW-1185">Reference proteome</keyword>
<feature type="transmembrane region" description="Helical" evidence="1">
    <location>
        <begin position="100"/>
        <end position="116"/>
    </location>
</feature>
<dbReference type="Proteomes" id="UP000824120">
    <property type="component" value="Chromosome 10"/>
</dbReference>
<evidence type="ECO:0000313" key="2">
    <source>
        <dbReference type="EMBL" id="KAG5582037.1"/>
    </source>
</evidence>
<keyword evidence="1" id="KW-0472">Membrane</keyword>